<evidence type="ECO:0000256" key="14">
    <source>
        <dbReference type="SAM" id="SignalP"/>
    </source>
</evidence>
<dbReference type="KEGG" id="mno:Mnod_0006"/>
<evidence type="ECO:0000259" key="16">
    <source>
        <dbReference type="Pfam" id="PF07715"/>
    </source>
</evidence>
<dbReference type="InterPro" id="IPR036942">
    <property type="entry name" value="Beta-barrel_TonB_sf"/>
</dbReference>
<dbReference type="HOGENOM" id="CLU_008287_9_4_5"/>
<dbReference type="InterPro" id="IPR039426">
    <property type="entry name" value="TonB-dep_rcpt-like"/>
</dbReference>
<comment type="subcellular location">
    <subcellularLocation>
        <location evidence="1 12">Cell outer membrane</location>
        <topology evidence="1 12">Multi-pass membrane protein</topology>
    </subcellularLocation>
</comment>
<comment type="similarity">
    <text evidence="2 12 13">Belongs to the TonB-dependent receptor family.</text>
</comment>
<evidence type="ECO:0000256" key="2">
    <source>
        <dbReference type="ARBA" id="ARBA00009810"/>
    </source>
</evidence>
<evidence type="ECO:0000256" key="1">
    <source>
        <dbReference type="ARBA" id="ARBA00004571"/>
    </source>
</evidence>
<dbReference type="NCBIfam" id="TIGR01783">
    <property type="entry name" value="TonB-siderophor"/>
    <property type="match status" value="1"/>
</dbReference>
<dbReference type="InterPro" id="IPR037066">
    <property type="entry name" value="Plug_dom_sf"/>
</dbReference>
<evidence type="ECO:0000256" key="3">
    <source>
        <dbReference type="ARBA" id="ARBA00022448"/>
    </source>
</evidence>
<evidence type="ECO:0000256" key="12">
    <source>
        <dbReference type="PROSITE-ProRule" id="PRU01360"/>
    </source>
</evidence>
<evidence type="ECO:0000256" key="8">
    <source>
        <dbReference type="ARBA" id="ARBA00023077"/>
    </source>
</evidence>
<evidence type="ECO:0000256" key="6">
    <source>
        <dbReference type="ARBA" id="ARBA00022729"/>
    </source>
</evidence>
<dbReference type="GO" id="GO:0015891">
    <property type="term" value="P:siderophore transport"/>
    <property type="evidence" value="ECO:0007669"/>
    <property type="project" value="InterPro"/>
</dbReference>
<evidence type="ECO:0000256" key="9">
    <source>
        <dbReference type="ARBA" id="ARBA00023136"/>
    </source>
</evidence>
<dbReference type="CDD" id="cd01347">
    <property type="entry name" value="ligand_gated_channel"/>
    <property type="match status" value="1"/>
</dbReference>
<dbReference type="Pfam" id="PF07715">
    <property type="entry name" value="Plug"/>
    <property type="match status" value="1"/>
</dbReference>
<keyword evidence="6 14" id="KW-0732">Signal</keyword>
<dbReference type="PROSITE" id="PS52016">
    <property type="entry name" value="TONB_DEPENDENT_REC_3"/>
    <property type="match status" value="1"/>
</dbReference>
<keyword evidence="5 12" id="KW-0812">Transmembrane</keyword>
<keyword evidence="9 12" id="KW-0472">Membrane</keyword>
<dbReference type="STRING" id="460265.Mnod_0006"/>
<dbReference type="PANTHER" id="PTHR32552:SF85">
    <property type="entry name" value="BLL7968 PROTEIN"/>
    <property type="match status" value="1"/>
</dbReference>
<evidence type="ECO:0000259" key="15">
    <source>
        <dbReference type="Pfam" id="PF00593"/>
    </source>
</evidence>
<keyword evidence="7" id="KW-0406">Ion transport</keyword>
<feature type="chain" id="PRO_5002871911" evidence="14">
    <location>
        <begin position="24"/>
        <end position="709"/>
    </location>
</feature>
<keyword evidence="4 12" id="KW-1134">Transmembrane beta strand</keyword>
<dbReference type="EMBL" id="CP001349">
    <property type="protein sequence ID" value="ACL55057.1"/>
    <property type="molecule type" value="Genomic_DNA"/>
</dbReference>
<dbReference type="Gene3D" id="2.40.170.20">
    <property type="entry name" value="TonB-dependent receptor, beta-barrel domain"/>
    <property type="match status" value="1"/>
</dbReference>
<dbReference type="FunFam" id="2.170.130.10:FF:000001">
    <property type="entry name" value="Catecholate siderophore TonB-dependent receptor"/>
    <property type="match status" value="1"/>
</dbReference>
<keyword evidence="18" id="KW-1185">Reference proteome</keyword>
<evidence type="ECO:0000313" key="18">
    <source>
        <dbReference type="Proteomes" id="UP000008207"/>
    </source>
</evidence>
<dbReference type="GO" id="GO:0015344">
    <property type="term" value="F:siderophore uptake transmembrane transporter activity"/>
    <property type="evidence" value="ECO:0007669"/>
    <property type="project" value="TreeGrafter"/>
</dbReference>
<keyword evidence="8 13" id="KW-0798">TonB box</keyword>
<feature type="signal peptide" evidence="14">
    <location>
        <begin position="1"/>
        <end position="23"/>
    </location>
</feature>
<name>B8ISZ5_METNO</name>
<dbReference type="OrthoDB" id="9760333at2"/>
<dbReference type="SUPFAM" id="SSF56935">
    <property type="entry name" value="Porins"/>
    <property type="match status" value="1"/>
</dbReference>
<dbReference type="InterPro" id="IPR010105">
    <property type="entry name" value="TonB_sidphr_rcpt"/>
</dbReference>
<dbReference type="InterPro" id="IPR012910">
    <property type="entry name" value="Plug_dom"/>
</dbReference>
<dbReference type="PANTHER" id="PTHR32552">
    <property type="entry name" value="FERRICHROME IRON RECEPTOR-RELATED"/>
    <property type="match status" value="1"/>
</dbReference>
<dbReference type="GO" id="GO:0038023">
    <property type="term" value="F:signaling receptor activity"/>
    <property type="evidence" value="ECO:0007669"/>
    <property type="project" value="InterPro"/>
</dbReference>
<dbReference type="AlphaFoldDB" id="B8ISZ5"/>
<keyword evidence="3 12" id="KW-0813">Transport</keyword>
<dbReference type="RefSeq" id="WP_012634296.1">
    <property type="nucleotide sequence ID" value="NC_011894.1"/>
</dbReference>
<proteinExistence type="inferred from homology"/>
<sequence length="709" mass="76153">MVKGRVALVVCAAQAAWIGGAVAQGASDPVIALDEISVAGSAPEGAVVARGYQPVRSSIVNGTETPILKIPQAVSVVTEQVIRDQQVRTLDEALYNVPGITQANTLGGTQDAVLRRGFGDNRDGSILRDGLRTALPRSFMPTTERVEVLKGPASALYGILDPGGLVNIVTKKPRFVPAGTVEAFGTSFNGGGASLDFTGPIEGTELAYRFVAEHRNAEYWRNFGTQNQQVLAPSLTWRGDTATVRLFYEFSHYRAPFDRGTIFYPGTHRAVPVPRGRRFDERYNITAGESHVAGFEVNQDLGETWKLDLNYAYSHNFYEDNQARVTAFNAATGRVTRRADATQDSNFGVHAARLDLTGRVEDPLGFSHELLFGASYDASRVLRTDMIRGPTNAGFSIFAPVYGTLPASRAVSAADSDQLERIETAAVYAQDTVAVTERLSLVGGLRYQDFTQQAGKGRPFNLNTDVSGGRVVPRVGAVYLLNPETSVYASYSETFRPNSSIASYIGALPPESGEAVEVGIKVQTEGITATAAFYDIVKSNVLYTETVNGISVSRTAGRVGSRGFEVDIAGQIAPDWSVIATYAYTDAVVLADPLLTGKRLTNVAPQTASLWVTHDFGIVGDGRLRAGAGARYVGYRPGDAVNSFKLPDYAVVDAFVAYDTVVAALPTTLQLNIRNLLDTTYYTSSIGTNNLGVEVGEPFQVLASARVSF</sequence>
<dbReference type="eggNOG" id="COG4773">
    <property type="taxonomic scope" value="Bacteria"/>
</dbReference>
<accession>B8ISZ5</accession>
<keyword evidence="11 12" id="KW-0998">Cell outer membrane</keyword>
<keyword evidence="10 17" id="KW-0675">Receptor</keyword>
<protein>
    <submittedName>
        <fullName evidence="17">TonB-dependent siderophore receptor</fullName>
    </submittedName>
</protein>
<evidence type="ECO:0000256" key="11">
    <source>
        <dbReference type="ARBA" id="ARBA00023237"/>
    </source>
</evidence>
<evidence type="ECO:0000256" key="13">
    <source>
        <dbReference type="RuleBase" id="RU003357"/>
    </source>
</evidence>
<evidence type="ECO:0000256" key="7">
    <source>
        <dbReference type="ARBA" id="ARBA00023065"/>
    </source>
</evidence>
<dbReference type="Pfam" id="PF00593">
    <property type="entry name" value="TonB_dep_Rec_b-barrel"/>
    <property type="match status" value="1"/>
</dbReference>
<evidence type="ECO:0000256" key="4">
    <source>
        <dbReference type="ARBA" id="ARBA00022452"/>
    </source>
</evidence>
<evidence type="ECO:0000256" key="10">
    <source>
        <dbReference type="ARBA" id="ARBA00023170"/>
    </source>
</evidence>
<evidence type="ECO:0000313" key="17">
    <source>
        <dbReference type="EMBL" id="ACL55057.1"/>
    </source>
</evidence>
<organism evidence="17 18">
    <name type="scientific">Methylobacterium nodulans (strain LMG 21967 / CNCM I-2342 / ORS 2060)</name>
    <dbReference type="NCBI Taxonomy" id="460265"/>
    <lineage>
        <taxon>Bacteria</taxon>
        <taxon>Pseudomonadati</taxon>
        <taxon>Pseudomonadota</taxon>
        <taxon>Alphaproteobacteria</taxon>
        <taxon>Hyphomicrobiales</taxon>
        <taxon>Methylobacteriaceae</taxon>
        <taxon>Methylobacterium</taxon>
    </lineage>
</organism>
<dbReference type="Gene3D" id="2.170.130.10">
    <property type="entry name" value="TonB-dependent receptor, plug domain"/>
    <property type="match status" value="1"/>
</dbReference>
<feature type="domain" description="TonB-dependent receptor plug" evidence="16">
    <location>
        <begin position="68"/>
        <end position="164"/>
    </location>
</feature>
<dbReference type="GO" id="GO:0009279">
    <property type="term" value="C:cell outer membrane"/>
    <property type="evidence" value="ECO:0007669"/>
    <property type="project" value="UniProtKB-SubCell"/>
</dbReference>
<dbReference type="InterPro" id="IPR000531">
    <property type="entry name" value="Beta-barrel_TonB"/>
</dbReference>
<feature type="domain" description="TonB-dependent receptor-like beta-barrel" evidence="15">
    <location>
        <begin position="236"/>
        <end position="676"/>
    </location>
</feature>
<evidence type="ECO:0000256" key="5">
    <source>
        <dbReference type="ARBA" id="ARBA00022692"/>
    </source>
</evidence>
<reference evidence="17 18" key="1">
    <citation type="submission" date="2009-01" db="EMBL/GenBank/DDBJ databases">
        <title>Complete sequence of chromosome of Methylobacterium nodulans ORS 2060.</title>
        <authorList>
            <consortium name="US DOE Joint Genome Institute"/>
            <person name="Lucas S."/>
            <person name="Copeland A."/>
            <person name="Lapidus A."/>
            <person name="Glavina del Rio T."/>
            <person name="Dalin E."/>
            <person name="Tice H."/>
            <person name="Bruce D."/>
            <person name="Goodwin L."/>
            <person name="Pitluck S."/>
            <person name="Sims D."/>
            <person name="Brettin T."/>
            <person name="Detter J.C."/>
            <person name="Han C."/>
            <person name="Larimer F."/>
            <person name="Land M."/>
            <person name="Hauser L."/>
            <person name="Kyrpides N."/>
            <person name="Ivanova N."/>
            <person name="Marx C.J."/>
            <person name="Richardson P."/>
        </authorList>
    </citation>
    <scope>NUCLEOTIDE SEQUENCE [LARGE SCALE GENOMIC DNA]</scope>
    <source>
        <strain evidence="18">LMG 21967 / CNCM I-2342 / ORS 2060</strain>
    </source>
</reference>
<dbReference type="Proteomes" id="UP000008207">
    <property type="component" value="Chromosome"/>
</dbReference>
<gene>
    <name evidence="17" type="ordered locus">Mnod_0006</name>
</gene>